<protein>
    <submittedName>
        <fullName evidence="2">Conjugative transposon protein TraK</fullName>
    </submittedName>
</protein>
<dbReference type="EMBL" id="JAFKCU010000003">
    <property type="protein sequence ID" value="MBN7816896.1"/>
    <property type="molecule type" value="Genomic_DNA"/>
</dbReference>
<dbReference type="RefSeq" id="WP_206587552.1">
    <property type="nucleotide sequence ID" value="NZ_JAFKCU010000003.1"/>
</dbReference>
<keyword evidence="1" id="KW-0812">Transmembrane</keyword>
<keyword evidence="3" id="KW-1185">Reference proteome</keyword>
<evidence type="ECO:0000256" key="1">
    <source>
        <dbReference type="SAM" id="Phobius"/>
    </source>
</evidence>
<name>A0ABS3CK87_9BACT</name>
<feature type="transmembrane region" description="Helical" evidence="1">
    <location>
        <begin position="21"/>
        <end position="42"/>
    </location>
</feature>
<evidence type="ECO:0000313" key="2">
    <source>
        <dbReference type="EMBL" id="MBN7816896.1"/>
    </source>
</evidence>
<reference evidence="2 3" key="1">
    <citation type="submission" date="2021-03" db="EMBL/GenBank/DDBJ databases">
        <title>novel species isolated from a fishpond in China.</title>
        <authorList>
            <person name="Lu H."/>
            <person name="Cai Z."/>
        </authorList>
    </citation>
    <scope>NUCLEOTIDE SEQUENCE [LARGE SCALE GENOMIC DNA]</scope>
    <source>
        <strain evidence="2 3">YJ13C</strain>
    </source>
</reference>
<dbReference type="Proteomes" id="UP000664480">
    <property type="component" value="Unassembled WGS sequence"/>
</dbReference>
<gene>
    <name evidence="2" type="primary">traK</name>
    <name evidence="2" type="ORF">J0A69_15735</name>
</gene>
<accession>A0ABS3CK87</accession>
<organism evidence="2 3">
    <name type="scientific">Algoriphagus pacificus</name>
    <dbReference type="NCBI Taxonomy" id="2811234"/>
    <lineage>
        <taxon>Bacteria</taxon>
        <taxon>Pseudomonadati</taxon>
        <taxon>Bacteroidota</taxon>
        <taxon>Cytophagia</taxon>
        <taxon>Cytophagales</taxon>
        <taxon>Cyclobacteriaceae</taxon>
        <taxon>Algoriphagus</taxon>
    </lineage>
</organism>
<dbReference type="NCBIfam" id="TIGR03781">
    <property type="entry name" value="Bac_Flav_CT_K"/>
    <property type="match status" value="1"/>
</dbReference>
<sequence>MKRTMIKQLTQLDTAFQLVKWWSLGIVCACLIAVFGTLYYSMISLEKGRKEIYLLNENQLLKASSTIRGEMASVESRAHIKQLHDLLFTYSPDEKLIQEQLEEAFYLGDGSIKFHVDNLRESGYYKQVLAANISQRLVVDSIRVDLEKEGFPFLFYGRQEIIRSSSKITRSLITQGKLREVQRSHHNPHGFLVENWEILENRDLNHSSR</sequence>
<keyword evidence="1" id="KW-1133">Transmembrane helix</keyword>
<keyword evidence="1" id="KW-0472">Membrane</keyword>
<comment type="caution">
    <text evidence="2">The sequence shown here is derived from an EMBL/GenBank/DDBJ whole genome shotgun (WGS) entry which is preliminary data.</text>
</comment>
<dbReference type="InterPro" id="IPR022276">
    <property type="entry name" value="Conjug_transposon_TraK"/>
</dbReference>
<evidence type="ECO:0000313" key="3">
    <source>
        <dbReference type="Proteomes" id="UP000664480"/>
    </source>
</evidence>
<proteinExistence type="predicted"/>